<sequence>MASRSGTQRSFPFSSLLLPSTMSLLVVLTHPEVLVSKQSRGTSSCWKQPASASKRVGEATRLARRDDGLGCAATRCVQSVLLRDRLLTFSSQGLGYGARAVREYRPRSESILTISTHFNPQIGESSPRGARAWAEHRQWVSPASGTDTCSPFPPLVRTPHARGEGRGRRKEEEKGREGRG</sequence>
<evidence type="ECO:0000313" key="4">
    <source>
        <dbReference type="Proteomes" id="UP000320762"/>
    </source>
</evidence>
<keyword evidence="2" id="KW-0732">Signal</keyword>
<dbReference type="AlphaFoldDB" id="A0A550BSE1"/>
<gene>
    <name evidence="3" type="ORF">BD626DRAFT_62418</name>
</gene>
<name>A0A550BSE1_9AGAR</name>
<evidence type="ECO:0000256" key="1">
    <source>
        <dbReference type="SAM" id="MobiDB-lite"/>
    </source>
</evidence>
<organism evidence="3 4">
    <name type="scientific">Schizophyllum amplum</name>
    <dbReference type="NCBI Taxonomy" id="97359"/>
    <lineage>
        <taxon>Eukaryota</taxon>
        <taxon>Fungi</taxon>
        <taxon>Dikarya</taxon>
        <taxon>Basidiomycota</taxon>
        <taxon>Agaricomycotina</taxon>
        <taxon>Agaricomycetes</taxon>
        <taxon>Agaricomycetidae</taxon>
        <taxon>Agaricales</taxon>
        <taxon>Schizophyllaceae</taxon>
        <taxon>Schizophyllum</taxon>
    </lineage>
</organism>
<feature type="region of interest" description="Disordered" evidence="1">
    <location>
        <begin position="120"/>
        <end position="180"/>
    </location>
</feature>
<keyword evidence="4" id="KW-1185">Reference proteome</keyword>
<dbReference type="EMBL" id="VDMD01000132">
    <property type="protein sequence ID" value="TRM55462.1"/>
    <property type="molecule type" value="Genomic_DNA"/>
</dbReference>
<evidence type="ECO:0000313" key="3">
    <source>
        <dbReference type="EMBL" id="TRM55462.1"/>
    </source>
</evidence>
<accession>A0A550BSE1</accession>
<evidence type="ECO:0000256" key="2">
    <source>
        <dbReference type="SAM" id="SignalP"/>
    </source>
</evidence>
<reference evidence="3 4" key="1">
    <citation type="journal article" date="2019" name="New Phytol.">
        <title>Comparative genomics reveals unique wood-decay strategies and fruiting body development in the Schizophyllaceae.</title>
        <authorList>
            <person name="Almasi E."/>
            <person name="Sahu N."/>
            <person name="Krizsan K."/>
            <person name="Balint B."/>
            <person name="Kovacs G.M."/>
            <person name="Kiss B."/>
            <person name="Cseklye J."/>
            <person name="Drula E."/>
            <person name="Henrissat B."/>
            <person name="Nagy I."/>
            <person name="Chovatia M."/>
            <person name="Adam C."/>
            <person name="LaButti K."/>
            <person name="Lipzen A."/>
            <person name="Riley R."/>
            <person name="Grigoriev I.V."/>
            <person name="Nagy L.G."/>
        </authorList>
    </citation>
    <scope>NUCLEOTIDE SEQUENCE [LARGE SCALE GENOMIC DNA]</scope>
    <source>
        <strain evidence="3 4">NL-1724</strain>
    </source>
</reference>
<feature type="signal peptide" evidence="2">
    <location>
        <begin position="1"/>
        <end position="23"/>
    </location>
</feature>
<protein>
    <submittedName>
        <fullName evidence="3">Uncharacterized protein</fullName>
    </submittedName>
</protein>
<feature type="chain" id="PRO_5022214839" evidence="2">
    <location>
        <begin position="24"/>
        <end position="180"/>
    </location>
</feature>
<proteinExistence type="predicted"/>
<comment type="caution">
    <text evidence="3">The sequence shown here is derived from an EMBL/GenBank/DDBJ whole genome shotgun (WGS) entry which is preliminary data.</text>
</comment>
<feature type="compositionally biased region" description="Basic and acidic residues" evidence="1">
    <location>
        <begin position="161"/>
        <end position="180"/>
    </location>
</feature>
<dbReference type="Proteomes" id="UP000320762">
    <property type="component" value="Unassembled WGS sequence"/>
</dbReference>